<evidence type="ECO:0000313" key="2">
    <source>
        <dbReference type="Proteomes" id="UP000585474"/>
    </source>
</evidence>
<name>A0A7J0GL31_9ERIC</name>
<proteinExistence type="predicted"/>
<dbReference type="EMBL" id="BJWL01000022">
    <property type="protein sequence ID" value="GFZ11516.1"/>
    <property type="molecule type" value="Genomic_DNA"/>
</dbReference>
<keyword evidence="2" id="KW-1185">Reference proteome</keyword>
<comment type="caution">
    <text evidence="1">The sequence shown here is derived from an EMBL/GenBank/DDBJ whole genome shotgun (WGS) entry which is preliminary data.</text>
</comment>
<reference evidence="1 2" key="1">
    <citation type="submission" date="2019-07" db="EMBL/GenBank/DDBJ databases">
        <title>De Novo Assembly of kiwifruit Actinidia rufa.</title>
        <authorList>
            <person name="Sugita-Konishi S."/>
            <person name="Sato K."/>
            <person name="Mori E."/>
            <person name="Abe Y."/>
            <person name="Kisaki G."/>
            <person name="Hamano K."/>
            <person name="Suezawa K."/>
            <person name="Otani M."/>
            <person name="Fukuda T."/>
            <person name="Manabe T."/>
            <person name="Gomi K."/>
            <person name="Tabuchi M."/>
            <person name="Akimitsu K."/>
            <person name="Kataoka I."/>
        </authorList>
    </citation>
    <scope>NUCLEOTIDE SEQUENCE [LARGE SCALE GENOMIC DNA]</scope>
    <source>
        <strain evidence="2">cv. Fuchu</strain>
    </source>
</reference>
<gene>
    <name evidence="1" type="ORF">Acr_22g0009140</name>
</gene>
<sequence length="112" mass="12610">MGNGRTANWSYTADQRFELPVTVIKTCNTIPTCSNQFCRIPAEAPCSSRAITKPMSSSSYVLPLWQTSDREVKRKKRVAAYKAYAVEGKVKASLRNSFRWVKNKYSAIVHGC</sequence>
<dbReference type="Pfam" id="PF12023">
    <property type="entry name" value="DUF3511"/>
    <property type="match status" value="1"/>
</dbReference>
<accession>A0A7J0GL31</accession>
<dbReference type="OrthoDB" id="660385at2759"/>
<dbReference type="AlphaFoldDB" id="A0A7J0GL31"/>
<protein>
    <recommendedName>
        <fullName evidence="3">DUF3511 domain protein</fullName>
    </recommendedName>
</protein>
<dbReference type="InterPro" id="IPR021899">
    <property type="entry name" value="DUF3511"/>
</dbReference>
<evidence type="ECO:0000313" key="1">
    <source>
        <dbReference type="EMBL" id="GFZ11516.1"/>
    </source>
</evidence>
<dbReference type="PANTHER" id="PTHR33193:SF13">
    <property type="entry name" value="EXPRESSED PROTEIN"/>
    <property type="match status" value="1"/>
</dbReference>
<organism evidence="1 2">
    <name type="scientific">Actinidia rufa</name>
    <dbReference type="NCBI Taxonomy" id="165716"/>
    <lineage>
        <taxon>Eukaryota</taxon>
        <taxon>Viridiplantae</taxon>
        <taxon>Streptophyta</taxon>
        <taxon>Embryophyta</taxon>
        <taxon>Tracheophyta</taxon>
        <taxon>Spermatophyta</taxon>
        <taxon>Magnoliopsida</taxon>
        <taxon>eudicotyledons</taxon>
        <taxon>Gunneridae</taxon>
        <taxon>Pentapetalae</taxon>
        <taxon>asterids</taxon>
        <taxon>Ericales</taxon>
        <taxon>Actinidiaceae</taxon>
        <taxon>Actinidia</taxon>
    </lineage>
</organism>
<dbReference type="PANTHER" id="PTHR33193">
    <property type="entry name" value="DOMAIN PROTEIN, PUTATIVE (DUF3511)-RELATED"/>
    <property type="match status" value="1"/>
</dbReference>
<evidence type="ECO:0008006" key="3">
    <source>
        <dbReference type="Google" id="ProtNLM"/>
    </source>
</evidence>
<dbReference type="Proteomes" id="UP000585474">
    <property type="component" value="Unassembled WGS sequence"/>
</dbReference>